<evidence type="ECO:0000256" key="8">
    <source>
        <dbReference type="ARBA" id="ARBA00022967"/>
    </source>
</evidence>
<dbReference type="PROSITE" id="PS50893">
    <property type="entry name" value="ABC_TRANSPORTER_2"/>
    <property type="match status" value="2"/>
</dbReference>
<evidence type="ECO:0000256" key="6">
    <source>
        <dbReference type="ARBA" id="ARBA00022741"/>
    </source>
</evidence>
<accession>E1R4P3</accession>
<organism evidence="11 12">
    <name type="scientific">Sediminispirochaeta smaragdinae (strain DSM 11293 / JCM 15392 / SEBR 4228)</name>
    <name type="common">Spirochaeta smaragdinae</name>
    <dbReference type="NCBI Taxonomy" id="573413"/>
    <lineage>
        <taxon>Bacteria</taxon>
        <taxon>Pseudomonadati</taxon>
        <taxon>Spirochaetota</taxon>
        <taxon>Spirochaetia</taxon>
        <taxon>Spirochaetales</taxon>
        <taxon>Spirochaetaceae</taxon>
        <taxon>Sediminispirochaeta</taxon>
    </lineage>
</organism>
<keyword evidence="3" id="KW-1003">Cell membrane</keyword>
<dbReference type="PANTHER" id="PTHR43790">
    <property type="entry name" value="CARBOHYDRATE TRANSPORT ATP-BINDING PROTEIN MG119-RELATED"/>
    <property type="match status" value="1"/>
</dbReference>
<keyword evidence="9" id="KW-0472">Membrane</keyword>
<dbReference type="Pfam" id="PF00005">
    <property type="entry name" value="ABC_tran"/>
    <property type="match status" value="2"/>
</dbReference>
<keyword evidence="6" id="KW-0547">Nucleotide-binding</keyword>
<evidence type="ECO:0000256" key="5">
    <source>
        <dbReference type="ARBA" id="ARBA00022737"/>
    </source>
</evidence>
<evidence type="ECO:0000256" key="9">
    <source>
        <dbReference type="ARBA" id="ARBA00023136"/>
    </source>
</evidence>
<dbReference type="EMBL" id="CP002116">
    <property type="protein sequence ID" value="ADK82131.1"/>
    <property type="molecule type" value="Genomic_DNA"/>
</dbReference>
<dbReference type="HOGENOM" id="CLU_000604_92_3_12"/>
<dbReference type="RefSeq" id="WP_013255590.1">
    <property type="nucleotide sequence ID" value="NC_014364.1"/>
</dbReference>
<dbReference type="InterPro" id="IPR027417">
    <property type="entry name" value="P-loop_NTPase"/>
</dbReference>
<dbReference type="STRING" id="573413.Spirs_3030"/>
<name>E1R4P3_SEDSS</name>
<dbReference type="InterPro" id="IPR003593">
    <property type="entry name" value="AAA+_ATPase"/>
</dbReference>
<dbReference type="PANTHER" id="PTHR43790:SF3">
    <property type="entry name" value="D-ALLOSE IMPORT ATP-BINDING PROTEIN ALSA-RELATED"/>
    <property type="match status" value="1"/>
</dbReference>
<proteinExistence type="predicted"/>
<comment type="subcellular location">
    <subcellularLocation>
        <location evidence="1">Cell membrane</location>
        <topology evidence="1">Peripheral membrane protein</topology>
    </subcellularLocation>
</comment>
<evidence type="ECO:0000313" key="12">
    <source>
        <dbReference type="Proteomes" id="UP000002318"/>
    </source>
</evidence>
<keyword evidence="2" id="KW-0813">Transport</keyword>
<keyword evidence="7" id="KW-0067">ATP-binding</keyword>
<dbReference type="KEGG" id="ssm:Spirs_3030"/>
<gene>
    <name evidence="11" type="ordered locus">Spirs_3030</name>
</gene>
<dbReference type="PROSITE" id="PS00211">
    <property type="entry name" value="ABC_TRANSPORTER_1"/>
    <property type="match status" value="1"/>
</dbReference>
<feature type="domain" description="ABC transporter" evidence="10">
    <location>
        <begin position="28"/>
        <end position="264"/>
    </location>
</feature>
<dbReference type="GO" id="GO:0005886">
    <property type="term" value="C:plasma membrane"/>
    <property type="evidence" value="ECO:0007669"/>
    <property type="project" value="UniProtKB-SubCell"/>
</dbReference>
<dbReference type="SMART" id="SM00382">
    <property type="entry name" value="AAA"/>
    <property type="match status" value="2"/>
</dbReference>
<keyword evidence="8" id="KW-1278">Translocase</keyword>
<evidence type="ECO:0000313" key="11">
    <source>
        <dbReference type="EMBL" id="ADK82131.1"/>
    </source>
</evidence>
<sequence length="521" mass="57735">MQLADIFVPSGISAIKHGRDRQMKNNIIEMKNVTKVFPGVIALKDMSLEIEEGEIHGLIGENGAGKSTLIKTLTGADSQDKGEIYFDGRQVRFYSTIEAIDAGISCVYQELNIVTLLSVTDNIFIGKGVRNKIGLLDTKEMDRQAAKVLHSLGIDIDVRTECGKFGIGIQQMVEIAKCVLFNAKVIVMDEPTSSLGEQEVVQLFNTVRLLKDRGVSILFVSHKLEELFDLCDRVTVMRDGERILTERIENVDKDTLITAMVGRTIHSYYPKEETTKGDLAFKVDKLQSAGVLHDISFEAFRGQVLGFAGLVGAGRTETFRAIFGADPLDSGTIEILGEKVRIRQPKDAIYKGVAFLTEDRKSQGLVLSQPVWVNLALASMKKNSNGPFLDTTKIYEIVEKNIAELKIKTPTLMERVEQLSGGNQQKVVIGKWINTDAEIYIFDEPTRGIDVGAKVEVYNIINTLVAENKCVIIISSELPEILGICDRVIVMREGRITAEIERDSNQFNQESIMKAAWGGTL</sequence>
<evidence type="ECO:0000259" key="10">
    <source>
        <dbReference type="PROSITE" id="PS50893"/>
    </source>
</evidence>
<dbReference type="GO" id="GO:0005524">
    <property type="term" value="F:ATP binding"/>
    <property type="evidence" value="ECO:0007669"/>
    <property type="project" value="UniProtKB-KW"/>
</dbReference>
<feature type="domain" description="ABC transporter" evidence="10">
    <location>
        <begin position="274"/>
        <end position="518"/>
    </location>
</feature>
<dbReference type="SUPFAM" id="SSF52540">
    <property type="entry name" value="P-loop containing nucleoside triphosphate hydrolases"/>
    <property type="match status" value="2"/>
</dbReference>
<evidence type="ECO:0000256" key="1">
    <source>
        <dbReference type="ARBA" id="ARBA00004202"/>
    </source>
</evidence>
<keyword evidence="4" id="KW-0762">Sugar transport</keyword>
<dbReference type="InterPro" id="IPR017871">
    <property type="entry name" value="ABC_transporter-like_CS"/>
</dbReference>
<dbReference type="InterPro" id="IPR003439">
    <property type="entry name" value="ABC_transporter-like_ATP-bd"/>
</dbReference>
<keyword evidence="12" id="KW-1185">Reference proteome</keyword>
<keyword evidence="5" id="KW-0677">Repeat</keyword>
<evidence type="ECO:0000256" key="7">
    <source>
        <dbReference type="ARBA" id="ARBA00022840"/>
    </source>
</evidence>
<dbReference type="CDD" id="cd03215">
    <property type="entry name" value="ABC_Carb_Monos_II"/>
    <property type="match status" value="1"/>
</dbReference>
<reference evidence="11 12" key="1">
    <citation type="journal article" date="2010" name="Stand. Genomic Sci.">
        <title>Complete genome sequence of Spirochaeta smaragdinae type strain (SEBR 4228).</title>
        <authorList>
            <person name="Mavromatis K."/>
            <person name="Yasawong M."/>
            <person name="Chertkov O."/>
            <person name="Lapidus A."/>
            <person name="Lucas S."/>
            <person name="Nolan M."/>
            <person name="Del Rio T.G."/>
            <person name="Tice H."/>
            <person name="Cheng J.F."/>
            <person name="Pitluck S."/>
            <person name="Liolios K."/>
            <person name="Ivanova N."/>
            <person name="Tapia R."/>
            <person name="Han C."/>
            <person name="Bruce D."/>
            <person name="Goodwin L."/>
            <person name="Pati A."/>
            <person name="Chen A."/>
            <person name="Palaniappan K."/>
            <person name="Land M."/>
            <person name="Hauser L."/>
            <person name="Chang Y.J."/>
            <person name="Jeffries C.D."/>
            <person name="Detter J.C."/>
            <person name="Rohde M."/>
            <person name="Brambilla E."/>
            <person name="Spring S."/>
            <person name="Goker M."/>
            <person name="Sikorski J."/>
            <person name="Woyke T."/>
            <person name="Bristow J."/>
            <person name="Eisen J.A."/>
            <person name="Markowitz V."/>
            <person name="Hugenholtz P."/>
            <person name="Klenk H.P."/>
            <person name="Kyrpides N.C."/>
        </authorList>
    </citation>
    <scope>NUCLEOTIDE SEQUENCE [LARGE SCALE GENOMIC DNA]</scope>
    <source>
        <strain evidence="12">DSM 11293 / JCM 15392 / SEBR 4228</strain>
    </source>
</reference>
<dbReference type="Gene3D" id="3.40.50.300">
    <property type="entry name" value="P-loop containing nucleotide triphosphate hydrolases"/>
    <property type="match status" value="2"/>
</dbReference>
<dbReference type="InterPro" id="IPR050107">
    <property type="entry name" value="ABC_carbohydrate_import_ATPase"/>
</dbReference>
<dbReference type="AlphaFoldDB" id="E1R4P3"/>
<evidence type="ECO:0000256" key="4">
    <source>
        <dbReference type="ARBA" id="ARBA00022597"/>
    </source>
</evidence>
<dbReference type="Proteomes" id="UP000002318">
    <property type="component" value="Chromosome"/>
</dbReference>
<dbReference type="CDD" id="cd03216">
    <property type="entry name" value="ABC_Carb_Monos_I"/>
    <property type="match status" value="1"/>
</dbReference>
<dbReference type="GO" id="GO:0016887">
    <property type="term" value="F:ATP hydrolysis activity"/>
    <property type="evidence" value="ECO:0007669"/>
    <property type="project" value="InterPro"/>
</dbReference>
<evidence type="ECO:0000256" key="2">
    <source>
        <dbReference type="ARBA" id="ARBA00022448"/>
    </source>
</evidence>
<protein>
    <submittedName>
        <fullName evidence="11">ABC transporter related protein</fullName>
    </submittedName>
</protein>
<dbReference type="FunFam" id="3.40.50.300:FF:000127">
    <property type="entry name" value="Ribose import ATP-binding protein RbsA"/>
    <property type="match status" value="1"/>
</dbReference>
<evidence type="ECO:0000256" key="3">
    <source>
        <dbReference type="ARBA" id="ARBA00022475"/>
    </source>
</evidence>
<dbReference type="eggNOG" id="COG1129">
    <property type="taxonomic scope" value="Bacteria"/>
</dbReference>